<dbReference type="AlphaFoldDB" id="A0A2S6GCL2"/>
<dbReference type="RefSeq" id="WP_146108381.1">
    <property type="nucleotide sequence ID" value="NZ_CP154825.1"/>
</dbReference>
<organism evidence="1 2">
    <name type="scientific">Actinokineospora auranticolor</name>
    <dbReference type="NCBI Taxonomy" id="155976"/>
    <lineage>
        <taxon>Bacteria</taxon>
        <taxon>Bacillati</taxon>
        <taxon>Actinomycetota</taxon>
        <taxon>Actinomycetes</taxon>
        <taxon>Pseudonocardiales</taxon>
        <taxon>Pseudonocardiaceae</taxon>
        <taxon>Actinokineospora</taxon>
    </lineage>
</organism>
<comment type="caution">
    <text evidence="1">The sequence shown here is derived from an EMBL/GenBank/DDBJ whole genome shotgun (WGS) entry which is preliminary data.</text>
</comment>
<reference evidence="1 2" key="1">
    <citation type="submission" date="2018-02" db="EMBL/GenBank/DDBJ databases">
        <title>Genomic Encyclopedia of Archaeal and Bacterial Type Strains, Phase II (KMG-II): from individual species to whole genera.</title>
        <authorList>
            <person name="Goeker M."/>
        </authorList>
    </citation>
    <scope>NUCLEOTIDE SEQUENCE [LARGE SCALE GENOMIC DNA]</scope>
    <source>
        <strain evidence="1 2">YU 961-1</strain>
    </source>
</reference>
<dbReference type="EMBL" id="PTIX01000034">
    <property type="protein sequence ID" value="PPK62588.1"/>
    <property type="molecule type" value="Genomic_DNA"/>
</dbReference>
<proteinExistence type="predicted"/>
<dbReference type="OrthoDB" id="4963711at2"/>
<keyword evidence="2" id="KW-1185">Reference proteome</keyword>
<evidence type="ECO:0000313" key="2">
    <source>
        <dbReference type="Proteomes" id="UP000239203"/>
    </source>
</evidence>
<sequence length="165" mass="17780">MGVPSPQEVAAWVRLELLSTETLPMTAAHWLVDGYDGEALRTLAGLGTRDLHDIREVLPAALADCGVSIPESVTEAAHLDFVRIARAFQAGEFSVAAVLSQVVPVTDFCGDPGHPLRGLPMSRLDEYTYGYWGEAWEPTEAELAAAVREACAEELALDYPRGVGE</sequence>
<name>A0A2S6GCL2_9PSEU</name>
<dbReference type="Proteomes" id="UP000239203">
    <property type="component" value="Unassembled WGS sequence"/>
</dbReference>
<evidence type="ECO:0000313" key="1">
    <source>
        <dbReference type="EMBL" id="PPK62588.1"/>
    </source>
</evidence>
<protein>
    <submittedName>
        <fullName evidence="1">Uncharacterized protein</fullName>
    </submittedName>
</protein>
<accession>A0A2S6GCL2</accession>
<gene>
    <name evidence="1" type="ORF">CLV40_13450</name>
</gene>